<protein>
    <recommendedName>
        <fullName evidence="1">Intimin</fullName>
    </recommendedName>
    <alternativeName>
        <fullName evidence="4">Attaching and effacing protein</fullName>
    </alternativeName>
</protein>
<dbReference type="SMART" id="SM00635">
    <property type="entry name" value="BID_2"/>
    <property type="match status" value="3"/>
</dbReference>
<accession>A0A381UAC5</accession>
<evidence type="ECO:0000256" key="4">
    <source>
        <dbReference type="ARBA" id="ARBA00029955"/>
    </source>
</evidence>
<evidence type="ECO:0000256" key="1">
    <source>
        <dbReference type="ARBA" id="ARBA00017346"/>
    </source>
</evidence>
<dbReference type="AlphaFoldDB" id="A0A381UAC5"/>
<dbReference type="InterPro" id="IPR003344">
    <property type="entry name" value="Big_1_dom"/>
</dbReference>
<evidence type="ECO:0000256" key="3">
    <source>
        <dbReference type="ARBA" id="ARBA00023157"/>
    </source>
</evidence>
<dbReference type="Pfam" id="PF02368">
    <property type="entry name" value="Big_2"/>
    <property type="match status" value="3"/>
</dbReference>
<keyword evidence="3" id="KW-1015">Disulfide bond</keyword>
<sequence>MSFSSLGETSQLTATVKDQTGATMSAAGVTWATSSYSIATVSPSGLVTSVGNGTATITASSGSASGQTTVTVSQMVASLELSDTSISFSALGDTARAAVTLSDTNGNEIKDVDVDWATSDSTVVTVSTSGLFTAVANGTATITASSGSIDGVVTVSVSQVAAAITLSQNAIEFSVIGDTAQLNASVQDKNGNDISGADVVWATSDESIATVSSSGLVTAIAWGGVEITAAAGSVEERAIVASMLGLEIRVVSASDTVNAGTNVEVTVEVYRSDTSNPVAGVTGSVTWAGVIGTFVENSASAPAWDGNLLTNPDRVGRVQFAAASAAGVTGDPVEIIRFELRVDRIGTTQITPDLTELAVVDPVTGATTDVLDYVTPVIVTSTLVVR</sequence>
<proteinExistence type="predicted"/>
<dbReference type="EMBL" id="UINC01006047">
    <property type="protein sequence ID" value="SVA25140.1"/>
    <property type="molecule type" value="Genomic_DNA"/>
</dbReference>
<name>A0A381UAC5_9ZZZZ</name>
<dbReference type="PROSITE" id="PS51127">
    <property type="entry name" value="BIG1"/>
    <property type="match status" value="1"/>
</dbReference>
<dbReference type="InterPro" id="IPR008964">
    <property type="entry name" value="Invasin/intimin_cell_adhesion"/>
</dbReference>
<dbReference type="SUPFAM" id="SSF49373">
    <property type="entry name" value="Invasin/intimin cell-adhesion fragments"/>
    <property type="match status" value="3"/>
</dbReference>
<keyword evidence="2" id="KW-0843">Virulence</keyword>
<reference evidence="6" key="1">
    <citation type="submission" date="2018-05" db="EMBL/GenBank/DDBJ databases">
        <authorList>
            <person name="Lanie J.A."/>
            <person name="Ng W.-L."/>
            <person name="Kazmierczak K.M."/>
            <person name="Andrzejewski T.M."/>
            <person name="Davidsen T.M."/>
            <person name="Wayne K.J."/>
            <person name="Tettelin H."/>
            <person name="Glass J.I."/>
            <person name="Rusch D."/>
            <person name="Podicherti R."/>
            <person name="Tsui H.-C.T."/>
            <person name="Winkler M.E."/>
        </authorList>
    </citation>
    <scope>NUCLEOTIDE SEQUENCE</scope>
</reference>
<gene>
    <name evidence="6" type="ORF">METZ01_LOCUS77994</name>
</gene>
<evidence type="ECO:0000256" key="2">
    <source>
        <dbReference type="ARBA" id="ARBA00023026"/>
    </source>
</evidence>
<dbReference type="Gene3D" id="2.60.40.1080">
    <property type="match status" value="3"/>
</dbReference>
<evidence type="ECO:0000259" key="5">
    <source>
        <dbReference type="PROSITE" id="PS51127"/>
    </source>
</evidence>
<organism evidence="6">
    <name type="scientific">marine metagenome</name>
    <dbReference type="NCBI Taxonomy" id="408172"/>
    <lineage>
        <taxon>unclassified sequences</taxon>
        <taxon>metagenomes</taxon>
        <taxon>ecological metagenomes</taxon>
    </lineage>
</organism>
<feature type="domain" description="Big-1" evidence="5">
    <location>
        <begin position="78"/>
        <end position="174"/>
    </location>
</feature>
<dbReference type="InterPro" id="IPR003343">
    <property type="entry name" value="Big_2"/>
</dbReference>
<evidence type="ECO:0000313" key="6">
    <source>
        <dbReference type="EMBL" id="SVA25140.1"/>
    </source>
</evidence>